<proteinExistence type="predicted"/>
<reference evidence="1" key="1">
    <citation type="submission" date="2020-11" db="EMBL/GenBank/DDBJ databases">
        <title>Connecting structure to function with the recovery of over 1000 high-quality activated sludge metagenome-assembled genomes encoding full-length rRNA genes using long-read sequencing.</title>
        <authorList>
            <person name="Singleton C.M."/>
            <person name="Petriglieri F."/>
            <person name="Kristensen J.M."/>
            <person name="Kirkegaard R.H."/>
            <person name="Michaelsen T.Y."/>
            <person name="Andersen M.H."/>
            <person name="Karst S.M."/>
            <person name="Dueholm M.S."/>
            <person name="Nielsen P.H."/>
            <person name="Albertsen M."/>
        </authorList>
    </citation>
    <scope>NUCLEOTIDE SEQUENCE</scope>
    <source>
        <strain evidence="1">Fred_18-Q3-R57-64_BAT3C.431</strain>
    </source>
</reference>
<dbReference type="Proteomes" id="UP000596004">
    <property type="component" value="Chromosome"/>
</dbReference>
<gene>
    <name evidence="1" type="ORF">IPJ89_05445</name>
</gene>
<accession>A0A7T9DJS7</accession>
<sequence>MPGRSALRSIFGVVRVAEPKPYPVTKKPWNERTAAFVARRARMGKIINMYENQLARSEQRQDFEWIERQLGDLRRKIGTRIPTTQREASEGRLIGLQACAALSHAMHGKKPHIFQVMAYIGMQPEYGGITGKTFKKILRSLTTLYIQTPTLLHGKLPWHGDPNNYYKTIEFGEKKTNLTTRIWDALDHVEGKVTTPSELLEAIGLESNVKNLNAANTALQFLELIGAVKKQPHTNSTLMWSSGKFAAIKRHINNGHIYALEVLSALEGGATSAELKTKYRNGQAKNTLVDAAEELVKLKLVAKERFNWRGTRMTTRYTITPLGQELIKPWLDTPIARSLPATYERLRRTMIQLPK</sequence>
<evidence type="ECO:0000313" key="1">
    <source>
        <dbReference type="EMBL" id="QQR92561.1"/>
    </source>
</evidence>
<name>A0A7T9DJS7_9ARCH</name>
<protein>
    <submittedName>
        <fullName evidence="1">Uncharacterized protein</fullName>
    </submittedName>
</protein>
<dbReference type="AlphaFoldDB" id="A0A7T9DJS7"/>
<organism evidence="1">
    <name type="scientific">Candidatus Iainarchaeum sp</name>
    <dbReference type="NCBI Taxonomy" id="3101447"/>
    <lineage>
        <taxon>Archaea</taxon>
        <taxon>Candidatus Iainarchaeota</taxon>
        <taxon>Candidatus Iainarchaeia</taxon>
        <taxon>Candidatus Iainarchaeales</taxon>
        <taxon>Candidatus Iainarchaeaceae</taxon>
        <taxon>Candidatus Iainarchaeum</taxon>
    </lineage>
</organism>
<dbReference type="EMBL" id="CP064981">
    <property type="protein sequence ID" value="QQR92561.1"/>
    <property type="molecule type" value="Genomic_DNA"/>
</dbReference>